<sequence length="90" mass="9782">MYMRIRICAQCCAQSSAITGLPLLAPLLFSRPLCRFITLTPLVLTLSQPQVSCPVFCPTPSSLPMYAVAPVMGISRHVGDHLPLNQATVR</sequence>
<dbReference type="KEGG" id="ani:ANIA_10310"/>
<dbReference type="AlphaFoldDB" id="C8VP90"/>
<dbReference type="HOGENOM" id="CLU_2440840_0_0_1"/>
<dbReference type="VEuPathDB" id="FungiDB:AN10310"/>
<gene>
    <name evidence="1" type="ORF">ANIA_10310</name>
</gene>
<dbReference type="EMBL" id="BN001307">
    <property type="protein sequence ID" value="CBF86919.1"/>
    <property type="molecule type" value="Genomic_DNA"/>
</dbReference>
<dbReference type="RefSeq" id="XP_050468904.1">
    <property type="nucleotide sequence ID" value="XM_050613062.1"/>
</dbReference>
<reference evidence="2" key="1">
    <citation type="journal article" date="2005" name="Nature">
        <title>Sequencing of Aspergillus nidulans and comparative analysis with A. fumigatus and A. oryzae.</title>
        <authorList>
            <person name="Galagan J.E."/>
            <person name="Calvo S.E."/>
            <person name="Cuomo C."/>
            <person name="Ma L.J."/>
            <person name="Wortman J.R."/>
            <person name="Batzoglou S."/>
            <person name="Lee S.I."/>
            <person name="Basturkmen M."/>
            <person name="Spevak C.C."/>
            <person name="Clutterbuck J."/>
            <person name="Kapitonov V."/>
            <person name="Jurka J."/>
            <person name="Scazzocchio C."/>
            <person name="Farman M."/>
            <person name="Butler J."/>
            <person name="Purcell S."/>
            <person name="Harris S."/>
            <person name="Braus G.H."/>
            <person name="Draht O."/>
            <person name="Busch S."/>
            <person name="D'Enfert C."/>
            <person name="Bouchier C."/>
            <person name="Goldman G.H."/>
            <person name="Bell-Pedersen D."/>
            <person name="Griffiths-Jones S."/>
            <person name="Doonan J.H."/>
            <person name="Yu J."/>
            <person name="Vienken K."/>
            <person name="Pain A."/>
            <person name="Freitag M."/>
            <person name="Selker E.U."/>
            <person name="Archer D.B."/>
            <person name="Penalva M.A."/>
            <person name="Oakley B.R."/>
            <person name="Momany M."/>
            <person name="Tanaka T."/>
            <person name="Kumagai T."/>
            <person name="Asai K."/>
            <person name="Machida M."/>
            <person name="Nierman W.C."/>
            <person name="Denning D.W."/>
            <person name="Caddick M."/>
            <person name="Hynes M."/>
            <person name="Paoletti M."/>
            <person name="Fischer R."/>
            <person name="Miller B."/>
            <person name="Dyer P."/>
            <person name="Sachs M.S."/>
            <person name="Osmani S.A."/>
            <person name="Birren B.W."/>
        </authorList>
    </citation>
    <scope>NUCLEOTIDE SEQUENCE [LARGE SCALE GENOMIC DNA]</scope>
    <source>
        <strain evidence="2">FGSC A4 / ATCC 38163 / CBS 112.46 / NRRL 194 / M139</strain>
    </source>
</reference>
<dbReference type="GeneID" id="74896330"/>
<reference evidence="2" key="2">
    <citation type="journal article" date="2009" name="Fungal Genet. Biol.">
        <title>The 2008 update of the Aspergillus nidulans genome annotation: a community effort.</title>
        <authorList>
            <person name="Wortman J.R."/>
            <person name="Gilsenan J.M."/>
            <person name="Joardar V."/>
            <person name="Deegan J."/>
            <person name="Clutterbuck J."/>
            <person name="Andersen M.R."/>
            <person name="Archer D."/>
            <person name="Bencina M."/>
            <person name="Braus G."/>
            <person name="Coutinho P."/>
            <person name="von Dohren H."/>
            <person name="Doonan J."/>
            <person name="Driessen A.J."/>
            <person name="Durek P."/>
            <person name="Espeso E."/>
            <person name="Fekete E."/>
            <person name="Flipphi M."/>
            <person name="Estrada C.G."/>
            <person name="Geysens S."/>
            <person name="Goldman G."/>
            <person name="de Groot P.W."/>
            <person name="Hansen K."/>
            <person name="Harris S.D."/>
            <person name="Heinekamp T."/>
            <person name="Helmstaedt K."/>
            <person name="Henrissat B."/>
            <person name="Hofmann G."/>
            <person name="Homan T."/>
            <person name="Horio T."/>
            <person name="Horiuchi H."/>
            <person name="James S."/>
            <person name="Jones M."/>
            <person name="Karaffa L."/>
            <person name="Karanyi Z."/>
            <person name="Kato M."/>
            <person name="Keller N."/>
            <person name="Kelly D.E."/>
            <person name="Kiel J.A."/>
            <person name="Kim J.M."/>
            <person name="van der Klei I.J."/>
            <person name="Klis F.M."/>
            <person name="Kovalchuk A."/>
            <person name="Krasevec N."/>
            <person name="Kubicek C.P."/>
            <person name="Liu B."/>
            <person name="Maccabe A."/>
            <person name="Meyer V."/>
            <person name="Mirabito P."/>
            <person name="Miskei M."/>
            <person name="Mos M."/>
            <person name="Mullins J."/>
            <person name="Nelson D.R."/>
            <person name="Nielsen J."/>
            <person name="Oakley B.R."/>
            <person name="Osmani S.A."/>
            <person name="Pakula T."/>
            <person name="Paszewski A."/>
            <person name="Paulsen I."/>
            <person name="Pilsyk S."/>
            <person name="Pocsi I."/>
            <person name="Punt P.J."/>
            <person name="Ram A.F."/>
            <person name="Ren Q."/>
            <person name="Robellet X."/>
            <person name="Robson G."/>
            <person name="Seiboth B."/>
            <person name="van Solingen P."/>
            <person name="Specht T."/>
            <person name="Sun J."/>
            <person name="Taheri-Talesh N."/>
            <person name="Takeshita N."/>
            <person name="Ussery D."/>
            <person name="vanKuyk P.A."/>
            <person name="Visser H."/>
            <person name="van de Vondervoort P.J."/>
            <person name="de Vries R.P."/>
            <person name="Walton J."/>
            <person name="Xiang X."/>
            <person name="Xiong Y."/>
            <person name="Zeng A.P."/>
            <person name="Brandt B.W."/>
            <person name="Cornell M.J."/>
            <person name="van den Hondel C.A."/>
            <person name="Visser J."/>
            <person name="Oliver S.G."/>
            <person name="Turner G."/>
        </authorList>
    </citation>
    <scope>GENOME REANNOTATION</scope>
    <source>
        <strain evidence="2">FGSC A4 / ATCC 38163 / CBS 112.46 / NRRL 194 / M139</strain>
    </source>
</reference>
<dbReference type="Proteomes" id="UP000000560">
    <property type="component" value="Chromosome VII"/>
</dbReference>
<keyword evidence="2" id="KW-1185">Reference proteome</keyword>
<protein>
    <submittedName>
        <fullName evidence="1">Uncharacterized protein</fullName>
    </submittedName>
</protein>
<accession>C8VP90</accession>
<proteinExistence type="predicted"/>
<dbReference type="InParanoid" id="C8VP90"/>
<evidence type="ECO:0000313" key="2">
    <source>
        <dbReference type="Proteomes" id="UP000000560"/>
    </source>
</evidence>
<organism evidence="1 2">
    <name type="scientific">Emericella nidulans (strain FGSC A4 / ATCC 38163 / CBS 112.46 / NRRL 194 / M139)</name>
    <name type="common">Aspergillus nidulans</name>
    <dbReference type="NCBI Taxonomy" id="227321"/>
    <lineage>
        <taxon>Eukaryota</taxon>
        <taxon>Fungi</taxon>
        <taxon>Dikarya</taxon>
        <taxon>Ascomycota</taxon>
        <taxon>Pezizomycotina</taxon>
        <taxon>Eurotiomycetes</taxon>
        <taxon>Eurotiomycetidae</taxon>
        <taxon>Eurotiales</taxon>
        <taxon>Aspergillaceae</taxon>
        <taxon>Aspergillus</taxon>
        <taxon>Aspergillus subgen. Nidulantes</taxon>
    </lineage>
</organism>
<name>C8VP90_EMENI</name>
<evidence type="ECO:0000313" key="1">
    <source>
        <dbReference type="EMBL" id="CBF86919.1"/>
    </source>
</evidence>